<evidence type="ECO:0000313" key="2">
    <source>
        <dbReference type="Proteomes" id="UP000322165"/>
    </source>
</evidence>
<protein>
    <submittedName>
        <fullName evidence="1">LamG domain-containing protein</fullName>
    </submittedName>
</protein>
<dbReference type="EMBL" id="VUOD01000003">
    <property type="protein sequence ID" value="KAA2285420.1"/>
    <property type="molecule type" value="Genomic_DNA"/>
</dbReference>
<sequence length="233" mass="24020">MIPMGLLGAATPRAGGGAVDPDWASRVALLHFDGANGSTSFADEKLGGNWSGSGNAQISTAQSRYGGASLLLDGTGDWVETSHTAAWAFGSGDFFVEASIRIPNTTGAKTIISQWGTATGDRAWTFYVNGSTLTLAVWPGPAFASANGVTANAWHDVACGRIGNTIYVWLNGTRSGTTGSYTGTLPNPSSVIRIGADSNGNNPYTGHIDEVRVSALSGPNGNYTPSYPFLNGP</sequence>
<dbReference type="SUPFAM" id="SSF49899">
    <property type="entry name" value="Concanavalin A-like lectins/glucanases"/>
    <property type="match status" value="1"/>
</dbReference>
<reference evidence="1 2" key="1">
    <citation type="submission" date="2019-09" db="EMBL/GenBank/DDBJ databases">
        <title>Arenimonas chukotkensis sp. nov., a bacterium isolated from Chukotka hot spring, Arctic region, Russia.</title>
        <authorList>
            <person name="Zayulina K.S."/>
            <person name="Prokofeva M.I."/>
            <person name="Elcheninov A.G."/>
            <person name="Novikov A."/>
            <person name="Kochetkova T.V."/>
            <person name="Kublanov I.V."/>
        </authorList>
    </citation>
    <scope>NUCLEOTIDE SEQUENCE [LARGE SCALE GENOMIC DNA]</scope>
    <source>
        <strain evidence="1 2">3729k</strain>
    </source>
</reference>
<accession>A0A5B2ZDV3</accession>
<dbReference type="Pfam" id="PF13385">
    <property type="entry name" value="Laminin_G_3"/>
    <property type="match status" value="1"/>
</dbReference>
<organism evidence="1 2">
    <name type="scientific">Arenimonas fontis</name>
    <dbReference type="NCBI Taxonomy" id="2608255"/>
    <lineage>
        <taxon>Bacteria</taxon>
        <taxon>Pseudomonadati</taxon>
        <taxon>Pseudomonadota</taxon>
        <taxon>Gammaproteobacteria</taxon>
        <taxon>Lysobacterales</taxon>
        <taxon>Lysobacteraceae</taxon>
        <taxon>Arenimonas</taxon>
    </lineage>
</organism>
<dbReference type="Proteomes" id="UP000322165">
    <property type="component" value="Unassembled WGS sequence"/>
</dbReference>
<dbReference type="AlphaFoldDB" id="A0A5B2ZDV3"/>
<dbReference type="Gene3D" id="2.60.120.200">
    <property type="match status" value="1"/>
</dbReference>
<comment type="caution">
    <text evidence="1">The sequence shown here is derived from an EMBL/GenBank/DDBJ whole genome shotgun (WGS) entry which is preliminary data.</text>
</comment>
<reference evidence="1 2" key="2">
    <citation type="submission" date="2019-09" db="EMBL/GenBank/DDBJ databases">
        <authorList>
            <person name="Mazur A."/>
        </authorList>
    </citation>
    <scope>NUCLEOTIDE SEQUENCE [LARGE SCALE GENOMIC DNA]</scope>
    <source>
        <strain evidence="1 2">3729k</strain>
    </source>
</reference>
<gene>
    <name evidence="1" type="ORF">F0415_05765</name>
</gene>
<keyword evidence="2" id="KW-1185">Reference proteome</keyword>
<dbReference type="InterPro" id="IPR013320">
    <property type="entry name" value="ConA-like_dom_sf"/>
</dbReference>
<proteinExistence type="predicted"/>
<evidence type="ECO:0000313" key="1">
    <source>
        <dbReference type="EMBL" id="KAA2285420.1"/>
    </source>
</evidence>
<name>A0A5B2ZDV3_9GAMM</name>